<keyword evidence="5 6" id="KW-0961">Cell wall biogenesis/degradation</keyword>
<accession>F5Y9C2</accession>
<evidence type="ECO:0000256" key="2">
    <source>
        <dbReference type="ARBA" id="ARBA00022884"/>
    </source>
</evidence>
<dbReference type="Proteomes" id="UP000009222">
    <property type="component" value="Chromosome"/>
</dbReference>
<dbReference type="InterPro" id="IPR015946">
    <property type="entry name" value="KH_dom-like_a/b"/>
</dbReference>
<dbReference type="InterPro" id="IPR038247">
    <property type="entry name" value="Jag_N_dom_sf"/>
</dbReference>
<evidence type="ECO:0000259" key="8">
    <source>
        <dbReference type="PROSITE" id="PS51061"/>
    </source>
</evidence>
<dbReference type="RefSeq" id="WP_015709910.1">
    <property type="nucleotide sequence ID" value="NC_015577.1"/>
</dbReference>
<dbReference type="GO" id="GO:0003723">
    <property type="term" value="F:RNA binding"/>
    <property type="evidence" value="ECO:0007669"/>
    <property type="project" value="UniProtKB-UniRule"/>
</dbReference>
<dbReference type="SUPFAM" id="SSF82708">
    <property type="entry name" value="R3H domain"/>
    <property type="match status" value="1"/>
</dbReference>
<dbReference type="SMART" id="SM00393">
    <property type="entry name" value="R3H"/>
    <property type="match status" value="1"/>
</dbReference>
<dbReference type="InterPro" id="IPR039247">
    <property type="entry name" value="KhpB"/>
</dbReference>
<dbReference type="InterPro" id="IPR034079">
    <property type="entry name" value="R3H_KhpB"/>
</dbReference>
<dbReference type="PROSITE" id="PS51061">
    <property type="entry name" value="R3H"/>
    <property type="match status" value="1"/>
</dbReference>
<dbReference type="GO" id="GO:0005737">
    <property type="term" value="C:cytoplasm"/>
    <property type="evidence" value="ECO:0007669"/>
    <property type="project" value="UniProtKB-SubCell"/>
</dbReference>
<reference evidence="10" key="1">
    <citation type="submission" date="2009-12" db="EMBL/GenBank/DDBJ databases">
        <title>Complete sequence of Treponema azotonutricium strain ZAS-9.</title>
        <authorList>
            <person name="Tetu S.G."/>
            <person name="Matson E."/>
            <person name="Ren Q."/>
            <person name="Seshadri R."/>
            <person name="Elbourne L."/>
            <person name="Hassan K.A."/>
            <person name="Durkin A."/>
            <person name="Radune D."/>
            <person name="Mohamoud Y."/>
            <person name="Shay R."/>
            <person name="Jin S."/>
            <person name="Zhang X."/>
            <person name="Lucey K."/>
            <person name="Ballor N.R."/>
            <person name="Ottesen E."/>
            <person name="Rosenthal R."/>
            <person name="Allen A."/>
            <person name="Leadbetter J.R."/>
            <person name="Paulsen I.T."/>
        </authorList>
    </citation>
    <scope>NUCLEOTIDE SEQUENCE [LARGE SCALE GENOMIC DNA]</scope>
    <source>
        <strain evidence="10">ATCC BAA-888 / DSM 13862 / ZAS-9</strain>
    </source>
</reference>
<protein>
    <recommendedName>
        <fullName evidence="6">RNA-binding protein KhpB</fullName>
    </recommendedName>
    <alternativeName>
        <fullName evidence="6">RNA-binding protein EloR</fullName>
    </alternativeName>
</protein>
<sequence>MVYEFEGRTEKEAIDRAAEELGLQKDDFDVEILETQRSGLFKKGFVKIQVHTNQNPTGAAAVQGPSDGESAQTPSGEPRVSRPAEGSGEFSQAVFGDPEAKNDFEKKMVAFTEGLIERMGYPGKVSVLFREEKKIGLKIDSEHSSILIGKKGKNLDALQLLANIYAGRQGREDMRVILDSENYRIRREESLVRLAYTVAERVRESRGSILLEPMNPFDRRLIHTTLNDIADVETKSEGEGLYKQVRVYYRGLRSN</sequence>
<evidence type="ECO:0000256" key="7">
    <source>
        <dbReference type="SAM" id="MobiDB-lite"/>
    </source>
</evidence>
<keyword evidence="4 6" id="KW-0143">Chaperone</keyword>
<dbReference type="HAMAP" id="MF_00867">
    <property type="entry name" value="KhpB"/>
    <property type="match status" value="1"/>
</dbReference>
<dbReference type="CDD" id="cd02414">
    <property type="entry name" value="KH-II_Jag"/>
    <property type="match status" value="1"/>
</dbReference>
<dbReference type="InterPro" id="IPR032782">
    <property type="entry name" value="KhpB_N"/>
</dbReference>
<evidence type="ECO:0000256" key="4">
    <source>
        <dbReference type="ARBA" id="ARBA00023186"/>
    </source>
</evidence>
<dbReference type="FunCoup" id="F5Y9C2">
    <property type="interactions" value="107"/>
</dbReference>
<dbReference type="HOGENOM" id="CLU_042512_0_0_12"/>
<evidence type="ECO:0000256" key="1">
    <source>
        <dbReference type="ARBA" id="ARBA00022490"/>
    </source>
</evidence>
<dbReference type="InterPro" id="IPR001374">
    <property type="entry name" value="R3H_dom"/>
</dbReference>
<dbReference type="Pfam" id="PF01424">
    <property type="entry name" value="R3H"/>
    <property type="match status" value="1"/>
</dbReference>
<dbReference type="InterPro" id="IPR036867">
    <property type="entry name" value="R3H_dom_sf"/>
</dbReference>
<dbReference type="GO" id="GO:0009252">
    <property type="term" value="P:peptidoglycan biosynthetic process"/>
    <property type="evidence" value="ECO:0007669"/>
    <property type="project" value="UniProtKB-UniRule"/>
</dbReference>
<dbReference type="PANTHER" id="PTHR35800">
    <property type="entry name" value="PROTEIN JAG"/>
    <property type="match status" value="1"/>
</dbReference>
<dbReference type="eggNOG" id="COG1847">
    <property type="taxonomic scope" value="Bacteria"/>
</dbReference>
<keyword evidence="10" id="KW-1185">Reference proteome</keyword>
<proteinExistence type="inferred from homology"/>
<dbReference type="STRING" id="545695.TREAZ_2139"/>
<dbReference type="GO" id="GO:0008360">
    <property type="term" value="P:regulation of cell shape"/>
    <property type="evidence" value="ECO:0007669"/>
    <property type="project" value="UniProtKB-KW"/>
</dbReference>
<dbReference type="Gene3D" id="3.30.30.80">
    <property type="entry name" value="probable RNA-binding protein from clostridium symbiosum atcc 14940"/>
    <property type="match status" value="1"/>
</dbReference>
<reference evidence="9 10" key="2">
    <citation type="journal article" date="2011" name="ISME J.">
        <title>RNA-seq reveals cooperative metabolic interactions between two termite-gut spirochete species in co-culture.</title>
        <authorList>
            <person name="Rosenthal A.Z."/>
            <person name="Matson E.G."/>
            <person name="Eldar A."/>
            <person name="Leadbetter J.R."/>
        </authorList>
    </citation>
    <scope>NUCLEOTIDE SEQUENCE [LARGE SCALE GENOMIC DNA]</scope>
    <source>
        <strain evidence="10">ATCC BAA-888 / DSM 13862 / ZAS-9</strain>
    </source>
</reference>
<name>F5Y9C2_LEAAZ</name>
<keyword evidence="1 6" id="KW-0963">Cytoplasm</keyword>
<dbReference type="GO" id="GO:0071555">
    <property type="term" value="P:cell wall organization"/>
    <property type="evidence" value="ECO:0007669"/>
    <property type="project" value="UniProtKB-KW"/>
</dbReference>
<dbReference type="SMART" id="SM01245">
    <property type="entry name" value="Jag_N"/>
    <property type="match status" value="1"/>
</dbReference>
<comment type="function">
    <text evidence="6">A probable RNA chaperone. Forms a complex with KhpA which binds to cellular RNA and controls its expression. Plays a role in peptidoglycan (PG) homeostasis and cell length regulation.</text>
</comment>
<feature type="domain" description="R3H" evidence="8">
    <location>
        <begin position="185"/>
        <end position="251"/>
    </location>
</feature>
<dbReference type="InterPro" id="IPR038008">
    <property type="entry name" value="Jag_KH"/>
</dbReference>
<evidence type="ECO:0000256" key="6">
    <source>
        <dbReference type="HAMAP-Rule" id="MF_00867"/>
    </source>
</evidence>
<dbReference type="AlphaFoldDB" id="F5Y9C2"/>
<dbReference type="PANTHER" id="PTHR35800:SF1">
    <property type="entry name" value="RNA-BINDING PROTEIN KHPB"/>
    <property type="match status" value="1"/>
</dbReference>
<organism evidence="9 10">
    <name type="scientific">Leadbettera azotonutricia (strain ATCC BAA-888 / DSM 13862 / ZAS-9)</name>
    <name type="common">Treponema azotonutricium</name>
    <dbReference type="NCBI Taxonomy" id="545695"/>
    <lineage>
        <taxon>Bacteria</taxon>
        <taxon>Pseudomonadati</taxon>
        <taxon>Spirochaetota</taxon>
        <taxon>Spirochaetia</taxon>
        <taxon>Spirochaetales</taxon>
        <taxon>Breznakiellaceae</taxon>
        <taxon>Leadbettera</taxon>
    </lineage>
</organism>
<comment type="domain">
    <text evidence="6">Has an N-terminal Jag-N domain and 2 RNA-binding domains (KH and R3H).</text>
</comment>
<dbReference type="EMBL" id="CP001841">
    <property type="protein sequence ID" value="AEF82143.1"/>
    <property type="molecule type" value="Genomic_DNA"/>
</dbReference>
<dbReference type="InParanoid" id="F5Y9C2"/>
<comment type="similarity">
    <text evidence="6">Belongs to the KhpB RNA-binding protein family.</text>
</comment>
<dbReference type="Pfam" id="PF13083">
    <property type="entry name" value="KH_KhpA-B"/>
    <property type="match status" value="1"/>
</dbReference>
<keyword evidence="3 6" id="KW-0133">Cell shape</keyword>
<dbReference type="Gene3D" id="3.30.1370.50">
    <property type="entry name" value="R3H-like domain"/>
    <property type="match status" value="1"/>
</dbReference>
<dbReference type="OrthoDB" id="9794483at2"/>
<comment type="subunit">
    <text evidence="6">Forms a complex with KhpA.</text>
</comment>
<keyword evidence="2 6" id="KW-0694">RNA-binding</keyword>
<dbReference type="NCBIfam" id="NF041568">
    <property type="entry name" value="Jag_EloR"/>
    <property type="match status" value="1"/>
</dbReference>
<dbReference type="CDD" id="cd02644">
    <property type="entry name" value="R3H_jag"/>
    <property type="match status" value="1"/>
</dbReference>
<dbReference type="KEGG" id="taz:TREAZ_2139"/>
<evidence type="ECO:0000313" key="9">
    <source>
        <dbReference type="EMBL" id="AEF82143.1"/>
    </source>
</evidence>
<evidence type="ECO:0000256" key="5">
    <source>
        <dbReference type="ARBA" id="ARBA00023316"/>
    </source>
</evidence>
<dbReference type="Gene3D" id="3.30.300.20">
    <property type="match status" value="1"/>
</dbReference>
<gene>
    <name evidence="6" type="primary">khpB</name>
    <name evidence="6" type="synonym">eloR</name>
    <name evidence="9" type="ordered locus">TREAZ_2139</name>
</gene>
<comment type="subcellular location">
    <subcellularLocation>
        <location evidence="6">Cytoplasm</location>
    </subcellularLocation>
</comment>
<dbReference type="Pfam" id="PF14804">
    <property type="entry name" value="Jag_N"/>
    <property type="match status" value="1"/>
</dbReference>
<evidence type="ECO:0000313" key="10">
    <source>
        <dbReference type="Proteomes" id="UP000009222"/>
    </source>
</evidence>
<comment type="caution">
    <text evidence="6">Lacks conserved residue(s) required for the propagation of feature annotation.</text>
</comment>
<evidence type="ECO:0000256" key="3">
    <source>
        <dbReference type="ARBA" id="ARBA00022960"/>
    </source>
</evidence>
<feature type="region of interest" description="Disordered" evidence="7">
    <location>
        <begin position="56"/>
        <end position="92"/>
    </location>
</feature>